<dbReference type="InterPro" id="IPR042065">
    <property type="entry name" value="E3_ELL-like"/>
</dbReference>
<dbReference type="Proteomes" id="UP000749646">
    <property type="component" value="Unassembled WGS sequence"/>
</dbReference>
<dbReference type="InterPro" id="IPR019464">
    <property type="entry name" value="ELL_N"/>
</dbReference>
<feature type="region of interest" description="Disordered" evidence="1">
    <location>
        <begin position="62"/>
        <end position="83"/>
    </location>
</feature>
<feature type="compositionally biased region" description="Polar residues" evidence="1">
    <location>
        <begin position="343"/>
        <end position="352"/>
    </location>
</feature>
<dbReference type="SUPFAM" id="SSF46785">
    <property type="entry name" value="Winged helix' DNA-binding domain"/>
    <property type="match status" value="1"/>
</dbReference>
<protein>
    <recommendedName>
        <fullName evidence="2">RNA polymerase II elongation factor ELL N-terminal domain-containing protein</fullName>
    </recommendedName>
</protein>
<feature type="compositionally biased region" description="Gly residues" evidence="1">
    <location>
        <begin position="282"/>
        <end position="296"/>
    </location>
</feature>
<evidence type="ECO:0000256" key="1">
    <source>
        <dbReference type="SAM" id="MobiDB-lite"/>
    </source>
</evidence>
<dbReference type="Pfam" id="PF10390">
    <property type="entry name" value="ELL"/>
    <property type="match status" value="1"/>
</dbReference>
<keyword evidence="4" id="KW-1185">Reference proteome</keyword>
<gene>
    <name evidence="3" type="ORF">BGZ65_010216</name>
</gene>
<dbReference type="Gene3D" id="1.10.10.2670">
    <property type="entry name" value="E3 ubiquitin-protein ligase"/>
    <property type="match status" value="1"/>
</dbReference>
<comment type="caution">
    <text evidence="3">The sequence shown here is derived from an EMBL/GenBank/DDBJ whole genome shotgun (WGS) entry which is preliminary data.</text>
</comment>
<feature type="domain" description="RNA polymerase II elongation factor ELL N-terminal" evidence="2">
    <location>
        <begin position="8"/>
        <end position="208"/>
    </location>
</feature>
<evidence type="ECO:0000259" key="2">
    <source>
        <dbReference type="Pfam" id="PF10390"/>
    </source>
</evidence>
<evidence type="ECO:0000313" key="3">
    <source>
        <dbReference type="EMBL" id="KAF9971775.1"/>
    </source>
</evidence>
<name>A0A9P6JG08_9FUNG</name>
<feature type="non-terminal residue" evidence="3">
    <location>
        <position position="1"/>
    </location>
</feature>
<dbReference type="GO" id="GO:0006368">
    <property type="term" value="P:transcription elongation by RNA polymerase II"/>
    <property type="evidence" value="ECO:0007669"/>
    <property type="project" value="InterPro"/>
</dbReference>
<feature type="compositionally biased region" description="Low complexity" evidence="1">
    <location>
        <begin position="371"/>
        <end position="390"/>
    </location>
</feature>
<dbReference type="AlphaFoldDB" id="A0A9P6JG08"/>
<dbReference type="GO" id="GO:0008023">
    <property type="term" value="C:transcription elongation factor complex"/>
    <property type="evidence" value="ECO:0007669"/>
    <property type="project" value="InterPro"/>
</dbReference>
<dbReference type="InterPro" id="IPR036390">
    <property type="entry name" value="WH_DNA-bd_sf"/>
</dbReference>
<reference evidence="3" key="1">
    <citation type="journal article" date="2020" name="Fungal Divers.">
        <title>Resolving the Mortierellaceae phylogeny through synthesis of multi-gene phylogenetics and phylogenomics.</title>
        <authorList>
            <person name="Vandepol N."/>
            <person name="Liber J."/>
            <person name="Desiro A."/>
            <person name="Na H."/>
            <person name="Kennedy M."/>
            <person name="Barry K."/>
            <person name="Grigoriev I.V."/>
            <person name="Miller A.N."/>
            <person name="O'Donnell K."/>
            <person name="Stajich J.E."/>
            <person name="Bonito G."/>
        </authorList>
    </citation>
    <scope>NUCLEOTIDE SEQUENCE</scope>
    <source>
        <strain evidence="3">MES-2147</strain>
    </source>
</reference>
<dbReference type="OrthoDB" id="2587563at2759"/>
<accession>A0A9P6JG08</accession>
<sequence>MPGISNIENIEVYRLPSGSRQLDLVGNITAKCAVQKTHAKKGQKKMKTEPTRTTQIIDAKHLKKPTKSSAPIPLRSTQLSSPSTTAATLTAAATLSTATVSSSSLPSSSSVTTSAPSTTATAPTVAAAAANVVPLKTRVVQLLALHPREEKELAKALRERPEDLQSILPIVANLISGRYVLKAETYKEVKIFDWGKYSAKEREIVVKNASTAFDKLGLGPDAPERDIFLAEKTKRASPPLVAEGYHVVGNMDSTSTKRWTGGGGSESEGLDKSSLLKPGATKKGGGGSSGGGGAGNGKKLQGLPLSGKKIVGGGAGSSTKGPIKVKGAEKAVAASLGVPNHSKGATTPTNAVKSAVGGTPNIGVGSPTVTGRRSSINGSSSNSNINGNGN</sequence>
<evidence type="ECO:0000313" key="4">
    <source>
        <dbReference type="Proteomes" id="UP000749646"/>
    </source>
</evidence>
<dbReference type="EMBL" id="JAAAHW010004759">
    <property type="protein sequence ID" value="KAF9971775.1"/>
    <property type="molecule type" value="Genomic_DNA"/>
</dbReference>
<feature type="region of interest" description="Disordered" evidence="1">
    <location>
        <begin position="251"/>
        <end position="390"/>
    </location>
</feature>
<organism evidence="3 4">
    <name type="scientific">Modicella reniformis</name>
    <dbReference type="NCBI Taxonomy" id="1440133"/>
    <lineage>
        <taxon>Eukaryota</taxon>
        <taxon>Fungi</taxon>
        <taxon>Fungi incertae sedis</taxon>
        <taxon>Mucoromycota</taxon>
        <taxon>Mortierellomycotina</taxon>
        <taxon>Mortierellomycetes</taxon>
        <taxon>Mortierellales</taxon>
        <taxon>Mortierellaceae</taxon>
        <taxon>Modicella</taxon>
    </lineage>
</organism>
<proteinExistence type="predicted"/>